<keyword evidence="4" id="KW-1185">Reference proteome</keyword>
<dbReference type="Proteomes" id="UP000316215">
    <property type="component" value="Chromosome"/>
</dbReference>
<dbReference type="InterPro" id="IPR019920">
    <property type="entry name" value="F420-binding_dom_put"/>
</dbReference>
<keyword evidence="1" id="KW-0560">Oxidoreductase</keyword>
<evidence type="ECO:0000313" key="4">
    <source>
        <dbReference type="Proteomes" id="UP000316215"/>
    </source>
</evidence>
<dbReference type="GO" id="GO:0070967">
    <property type="term" value="F:coenzyme F420 binding"/>
    <property type="evidence" value="ECO:0007669"/>
    <property type="project" value="TreeGrafter"/>
</dbReference>
<dbReference type="KEGG" id="sast:CD934_03855"/>
<evidence type="ECO:0000256" key="1">
    <source>
        <dbReference type="ARBA" id="ARBA00023002"/>
    </source>
</evidence>
<dbReference type="RefSeq" id="WP_142231231.1">
    <property type="nucleotide sequence ID" value="NZ_CP022310.1"/>
</dbReference>
<name>A0A514JKN1_9ACTN</name>
<dbReference type="GO" id="GO:0005829">
    <property type="term" value="C:cytosol"/>
    <property type="evidence" value="ECO:0007669"/>
    <property type="project" value="TreeGrafter"/>
</dbReference>
<dbReference type="InterPro" id="IPR011576">
    <property type="entry name" value="Pyridox_Oxase_N"/>
</dbReference>
<reference evidence="3 4" key="1">
    <citation type="submission" date="2017-07" db="EMBL/GenBank/DDBJ databases">
        <title>The Complete Genome of Streptomyces asterosporus-ZSY.</title>
        <authorList>
            <person name="Zhang S."/>
        </authorList>
    </citation>
    <scope>NUCLEOTIDE SEQUENCE [LARGE SCALE GENOMIC DNA]</scope>
    <source>
        <strain evidence="3 4">DSM 41452</strain>
    </source>
</reference>
<dbReference type="PANTHER" id="PTHR35176">
    <property type="entry name" value="HEME OXYGENASE HI_0854-RELATED"/>
    <property type="match status" value="1"/>
</dbReference>
<accession>A0A7W3QUW1</accession>
<sequence>MTQDAAQDALLRLLSEERGGVLVTLKRDGRPQLSNVMHVYYPDERIIRVSLTDDRAKTRNLRRDPRASYHVTTRDRWAYTVAEGTADLSLVAGDPHDGTVEELVRLYRDLRGEHPDWDDYRAAMVRDRRLVLRLRVERAYGIPRGAGA</sequence>
<dbReference type="AlphaFoldDB" id="A0A514JKN1"/>
<evidence type="ECO:0000259" key="2">
    <source>
        <dbReference type="Pfam" id="PF01243"/>
    </source>
</evidence>
<gene>
    <name evidence="3" type="ORF">CD934_03855</name>
</gene>
<evidence type="ECO:0000313" key="3">
    <source>
        <dbReference type="EMBL" id="QDI67903.1"/>
    </source>
</evidence>
<dbReference type="EMBL" id="CP022310">
    <property type="protein sequence ID" value="QDI67903.1"/>
    <property type="molecule type" value="Genomic_DNA"/>
</dbReference>
<dbReference type="GO" id="GO:0016627">
    <property type="term" value="F:oxidoreductase activity, acting on the CH-CH group of donors"/>
    <property type="evidence" value="ECO:0007669"/>
    <property type="project" value="TreeGrafter"/>
</dbReference>
<organism evidence="3 4">
    <name type="scientific">Streptomyces calvus</name>
    <dbReference type="NCBI Taxonomy" id="67282"/>
    <lineage>
        <taxon>Bacteria</taxon>
        <taxon>Bacillati</taxon>
        <taxon>Actinomycetota</taxon>
        <taxon>Actinomycetes</taxon>
        <taxon>Kitasatosporales</taxon>
        <taxon>Streptomycetaceae</taxon>
        <taxon>Streptomyces</taxon>
    </lineage>
</organism>
<dbReference type="NCBIfam" id="TIGR03618">
    <property type="entry name" value="Rv1155_F420"/>
    <property type="match status" value="1"/>
</dbReference>
<dbReference type="PANTHER" id="PTHR35176:SF2">
    <property type="entry name" value="F420H(2)-DEPENDENT REDUCTASE RV1155"/>
    <property type="match status" value="1"/>
</dbReference>
<dbReference type="InterPro" id="IPR012349">
    <property type="entry name" value="Split_barrel_FMN-bd"/>
</dbReference>
<proteinExistence type="predicted"/>
<dbReference type="InterPro" id="IPR052019">
    <property type="entry name" value="F420H2_bilvrd_red/Heme_oxyg"/>
</dbReference>
<dbReference type="SUPFAM" id="SSF50475">
    <property type="entry name" value="FMN-binding split barrel"/>
    <property type="match status" value="1"/>
</dbReference>
<accession>A0A514JKN1</accession>
<protein>
    <submittedName>
        <fullName evidence="3">PPOX class F420-dependent enzyme</fullName>
    </submittedName>
</protein>
<feature type="domain" description="Pyridoxamine 5'-phosphate oxidase N-terminal" evidence="2">
    <location>
        <begin position="8"/>
        <end position="140"/>
    </location>
</feature>
<dbReference type="Gene3D" id="2.30.110.10">
    <property type="entry name" value="Electron Transport, Fmn-binding Protein, Chain A"/>
    <property type="match status" value="1"/>
</dbReference>
<dbReference type="Pfam" id="PF01243">
    <property type="entry name" value="PNPOx_N"/>
    <property type="match status" value="1"/>
</dbReference>